<dbReference type="GO" id="GO:0050661">
    <property type="term" value="F:NADP binding"/>
    <property type="evidence" value="ECO:0007669"/>
    <property type="project" value="InterPro"/>
</dbReference>
<dbReference type="Pfam" id="PF01958">
    <property type="entry name" value="Asp_DH_C"/>
    <property type="match status" value="1"/>
</dbReference>
<dbReference type="InterPro" id="IPR005106">
    <property type="entry name" value="Asp/hSer_DH_NAD-bd"/>
</dbReference>
<dbReference type="PIRSF" id="PIRSF005227">
    <property type="entry name" value="Asp_dh_NAD_syn"/>
    <property type="match status" value="1"/>
</dbReference>
<evidence type="ECO:0000313" key="5">
    <source>
        <dbReference type="EMBL" id="KAK5977898.1"/>
    </source>
</evidence>
<dbReference type="Gene3D" id="3.40.50.720">
    <property type="entry name" value="NAD(P)-binding Rossmann-like Domain"/>
    <property type="match status" value="1"/>
</dbReference>
<dbReference type="PANTHER" id="PTHR31873">
    <property type="entry name" value="L-ASPARTATE DEHYDROGENASE-RELATED"/>
    <property type="match status" value="1"/>
</dbReference>
<dbReference type="GO" id="GO:0033735">
    <property type="term" value="F:aspartate dehydrogenase [NAD(P)+] activity"/>
    <property type="evidence" value="ECO:0007669"/>
    <property type="project" value="InterPro"/>
</dbReference>
<reference evidence="5 6" key="1">
    <citation type="submission" date="2019-10" db="EMBL/GenBank/DDBJ databases">
        <title>Assembly and Annotation for the nematode Trichostrongylus colubriformis.</title>
        <authorList>
            <person name="Martin J."/>
        </authorList>
    </citation>
    <scope>NUCLEOTIDE SEQUENCE [LARGE SCALE GENOMIC DNA]</scope>
    <source>
        <strain evidence="5">G859</strain>
        <tissue evidence="5">Whole worm</tissue>
    </source>
</reference>
<gene>
    <name evidence="5" type="ORF">GCK32_005459</name>
</gene>
<organism evidence="5 6">
    <name type="scientific">Trichostrongylus colubriformis</name>
    <name type="common">Black scour worm</name>
    <dbReference type="NCBI Taxonomy" id="6319"/>
    <lineage>
        <taxon>Eukaryota</taxon>
        <taxon>Metazoa</taxon>
        <taxon>Ecdysozoa</taxon>
        <taxon>Nematoda</taxon>
        <taxon>Chromadorea</taxon>
        <taxon>Rhabditida</taxon>
        <taxon>Rhabditina</taxon>
        <taxon>Rhabditomorpha</taxon>
        <taxon>Strongyloidea</taxon>
        <taxon>Trichostrongylidae</taxon>
        <taxon>Trichostrongylus</taxon>
    </lineage>
</organism>
<proteinExistence type="inferred from homology"/>
<accession>A0AAN8INY8</accession>
<feature type="domain" description="Aspartate dehydrogenase" evidence="3">
    <location>
        <begin position="165"/>
        <end position="251"/>
    </location>
</feature>
<protein>
    <recommendedName>
        <fullName evidence="2">Aspartate dehydrogenase domain-containing protein</fullName>
    </recommendedName>
</protein>
<name>A0AAN8INY8_TRICO</name>
<comment type="similarity">
    <text evidence="1">Belongs to the L-aspartate dehydrogenase family.</text>
</comment>
<dbReference type="Pfam" id="PF03447">
    <property type="entry name" value="NAD_binding_3"/>
    <property type="match status" value="1"/>
</dbReference>
<dbReference type="InterPro" id="IPR002811">
    <property type="entry name" value="Asp_DH"/>
</dbReference>
<evidence type="ECO:0000313" key="6">
    <source>
        <dbReference type="Proteomes" id="UP001331761"/>
    </source>
</evidence>
<dbReference type="SUPFAM" id="SSF55347">
    <property type="entry name" value="Glyceraldehyde-3-phosphate dehydrogenase-like, C-terminal domain"/>
    <property type="match status" value="1"/>
</dbReference>
<feature type="domain" description="Aspartate/homoserine dehydrogenase NAD-binding" evidence="4">
    <location>
        <begin position="10"/>
        <end position="114"/>
    </location>
</feature>
<dbReference type="PANTHER" id="PTHR31873:SF6">
    <property type="entry name" value="ASPARTATE DEHYDROGENASE DOMAIN-CONTAINING PROTEIN"/>
    <property type="match status" value="1"/>
</dbReference>
<dbReference type="InterPro" id="IPR036291">
    <property type="entry name" value="NAD(P)-bd_dom_sf"/>
</dbReference>
<dbReference type="GO" id="GO:0009435">
    <property type="term" value="P:NAD+ biosynthetic process"/>
    <property type="evidence" value="ECO:0007669"/>
    <property type="project" value="InterPro"/>
</dbReference>
<dbReference type="Gene3D" id="3.30.360.10">
    <property type="entry name" value="Dihydrodipicolinate Reductase, domain 2"/>
    <property type="match status" value="1"/>
</dbReference>
<comment type="caution">
    <text evidence="5">The sequence shown here is derived from an EMBL/GenBank/DDBJ whole genome shotgun (WGS) entry which is preliminary data.</text>
</comment>
<dbReference type="Proteomes" id="UP001331761">
    <property type="component" value="Unassembled WGS sequence"/>
</dbReference>
<sequence>MQAKKVGIIGYGHLGEFLVTELNRLENFEVIHIWNRTPNEAKNVLSLEQIDDDHLRDIDLVVEVAHPAIIRQYAPVILANCDLFIGSPTCLADADLLETIRLMAAAKYRRVLVPAGAFWGGNDIQKMADQGTLKALTITMTKHPSSFKLESPLKELNETAKRETSRPTVLYEGPVRGLCPLAPNNVNTMAGGAIAAHNLGFDGVTAKLVSDPKMSEWHIVEVEAVGPDGFTVTSTRKNPAKPGAVTGQLTYYSFLSSIKESIYKPAGIHIC</sequence>
<evidence type="ECO:0000259" key="3">
    <source>
        <dbReference type="Pfam" id="PF01958"/>
    </source>
</evidence>
<evidence type="ECO:0000259" key="4">
    <source>
        <dbReference type="Pfam" id="PF03447"/>
    </source>
</evidence>
<evidence type="ECO:0000256" key="1">
    <source>
        <dbReference type="ARBA" id="ARBA00008331"/>
    </source>
</evidence>
<keyword evidence="6" id="KW-1185">Reference proteome</keyword>
<evidence type="ECO:0000256" key="2">
    <source>
        <dbReference type="ARBA" id="ARBA00020169"/>
    </source>
</evidence>
<dbReference type="InterPro" id="IPR011182">
    <property type="entry name" value="L-Asp_DH"/>
</dbReference>
<dbReference type="EMBL" id="WIXE01010081">
    <property type="protein sequence ID" value="KAK5977898.1"/>
    <property type="molecule type" value="Genomic_DNA"/>
</dbReference>
<dbReference type="SUPFAM" id="SSF51735">
    <property type="entry name" value="NAD(P)-binding Rossmann-fold domains"/>
    <property type="match status" value="1"/>
</dbReference>
<dbReference type="AlphaFoldDB" id="A0AAN8INY8"/>